<name>A0AC61U2F4_9MICO</name>
<protein>
    <submittedName>
        <fullName evidence="1">Uncharacterized protein</fullName>
    </submittedName>
</protein>
<reference evidence="1" key="1">
    <citation type="submission" date="2021-11" db="EMBL/GenBank/DDBJ databases">
        <title>Study of the species diversity of bacterial strains isolated from a unique natural object - Shulgan-Tash cave (Bashkiria).</title>
        <authorList>
            <person name="Sazanova A.L."/>
            <person name="Chirak E.R."/>
            <person name="Safronova V.I."/>
        </authorList>
    </citation>
    <scope>NUCLEOTIDE SEQUENCE</scope>
    <source>
        <strain evidence="1">P1</strain>
    </source>
</reference>
<evidence type="ECO:0000313" key="1">
    <source>
        <dbReference type="EMBL" id="UUZ44153.1"/>
    </source>
</evidence>
<dbReference type="EMBL" id="CP087977">
    <property type="protein sequence ID" value="UUZ44153.1"/>
    <property type="molecule type" value="Genomic_DNA"/>
</dbReference>
<sequence>MTASTPLEPHRADELVLEVGVARVEALPCRADDVVHGQTGGEQPPSDVTLLADVVEAGEPLPETMRAVAPGEGADVGDATHRHHLDTVGPDIAPEAIGEREQRHPVALPLDQHDGPRCAHQTIERPGEPHRKPISSRP</sequence>
<organism evidence="1 2">
    <name type="scientific">Janibacter limosus</name>
    <dbReference type="NCBI Taxonomy" id="53458"/>
    <lineage>
        <taxon>Bacteria</taxon>
        <taxon>Bacillati</taxon>
        <taxon>Actinomycetota</taxon>
        <taxon>Actinomycetes</taxon>
        <taxon>Micrococcales</taxon>
        <taxon>Intrasporangiaceae</taxon>
        <taxon>Janibacter</taxon>
    </lineage>
</organism>
<gene>
    <name evidence="1" type="ORF">LP422_16485</name>
</gene>
<accession>A0AC61U2F4</accession>
<proteinExistence type="predicted"/>
<dbReference type="Proteomes" id="UP001059663">
    <property type="component" value="Chromosome"/>
</dbReference>
<evidence type="ECO:0000313" key="2">
    <source>
        <dbReference type="Proteomes" id="UP001059663"/>
    </source>
</evidence>